<keyword evidence="6 7" id="KW-0539">Nucleus</keyword>
<reference evidence="10" key="1">
    <citation type="submission" date="2023-05" db="EMBL/GenBank/DDBJ databases">
        <title>Nepenthes gracilis genome sequencing.</title>
        <authorList>
            <person name="Fukushima K."/>
        </authorList>
    </citation>
    <scope>NUCLEOTIDE SEQUENCE</scope>
    <source>
        <strain evidence="10">SING2019-196</strain>
    </source>
</reference>
<comment type="subcellular location">
    <subcellularLocation>
        <location evidence="1 7">Nucleus</location>
    </subcellularLocation>
</comment>
<evidence type="ECO:0000259" key="9">
    <source>
        <dbReference type="Pfam" id="PF08638"/>
    </source>
</evidence>
<dbReference type="PANTHER" id="PTHR12809">
    <property type="entry name" value="MEDIATOR COMPLEX SUBUNIT"/>
    <property type="match status" value="1"/>
</dbReference>
<dbReference type="PANTHER" id="PTHR12809:SF2">
    <property type="entry name" value="MEDIATOR OF RNA POLYMERASE II TRANSCRIPTION SUBUNIT 14"/>
    <property type="match status" value="1"/>
</dbReference>
<evidence type="ECO:0000256" key="8">
    <source>
        <dbReference type="SAM" id="Phobius"/>
    </source>
</evidence>
<dbReference type="GO" id="GO:0070847">
    <property type="term" value="C:core mediator complex"/>
    <property type="evidence" value="ECO:0007669"/>
    <property type="project" value="TreeGrafter"/>
</dbReference>
<evidence type="ECO:0000256" key="5">
    <source>
        <dbReference type="ARBA" id="ARBA00023163"/>
    </source>
</evidence>
<evidence type="ECO:0000256" key="3">
    <source>
        <dbReference type="ARBA" id="ARBA00023015"/>
    </source>
</evidence>
<dbReference type="Pfam" id="PF08638">
    <property type="entry name" value="Med14"/>
    <property type="match status" value="1"/>
</dbReference>
<evidence type="ECO:0000313" key="10">
    <source>
        <dbReference type="EMBL" id="GMG99605.1"/>
    </source>
</evidence>
<name>A0AAD3P4H3_NEPGR</name>
<keyword evidence="3 7" id="KW-0805">Transcription regulation</keyword>
<evidence type="ECO:0000256" key="6">
    <source>
        <dbReference type="ARBA" id="ARBA00023242"/>
    </source>
</evidence>
<evidence type="ECO:0000313" key="11">
    <source>
        <dbReference type="Proteomes" id="UP001279734"/>
    </source>
</evidence>
<dbReference type="GO" id="GO:0016592">
    <property type="term" value="C:mediator complex"/>
    <property type="evidence" value="ECO:0007669"/>
    <property type="project" value="UniProtKB-UniRule"/>
</dbReference>
<comment type="subunit">
    <text evidence="7">Component of the Mediator complex.</text>
</comment>
<comment type="similarity">
    <text evidence="2 7">Belongs to the Mediator complex subunit 14 family.</text>
</comment>
<keyword evidence="5 7" id="KW-0804">Transcription</keyword>
<evidence type="ECO:0000256" key="7">
    <source>
        <dbReference type="RuleBase" id="RU365082"/>
    </source>
</evidence>
<dbReference type="GO" id="GO:0003712">
    <property type="term" value="F:transcription coregulator activity"/>
    <property type="evidence" value="ECO:0007669"/>
    <property type="project" value="UniProtKB-UniRule"/>
</dbReference>
<dbReference type="EMBL" id="BSYO01000001">
    <property type="protein sequence ID" value="GMG99605.1"/>
    <property type="molecule type" value="Genomic_DNA"/>
</dbReference>
<keyword evidence="8" id="KW-0472">Membrane</keyword>
<comment type="function">
    <text evidence="7">Component of the Mediator complex, a coactivator involved in the regulated transcription of nearly all RNA polymerase II-dependent genes. Mediator functions as a bridge to convey information from gene-specific regulatory proteins to the basal RNA polymerase II transcription machinery. Mediator is recruited to promoters by direct interactions with regulatory proteins and serves as a scaffold for the assembly of a functional preinitiation complex with RNA polymerase II and the general transcription factors.</text>
</comment>
<comment type="caution">
    <text evidence="10">The sequence shown here is derived from an EMBL/GenBank/DDBJ whole genome shotgun (WGS) entry which is preliminary data.</text>
</comment>
<evidence type="ECO:0000256" key="2">
    <source>
        <dbReference type="ARBA" id="ARBA00007813"/>
    </source>
</evidence>
<dbReference type="AlphaFoldDB" id="A0AAD3P4H3"/>
<keyword evidence="8" id="KW-0812">Transmembrane</keyword>
<dbReference type="InterPro" id="IPR055122">
    <property type="entry name" value="Med14_N"/>
</dbReference>
<feature type="domain" description="Mediator complex subunit MED14 N-terminal" evidence="9">
    <location>
        <begin position="8"/>
        <end position="84"/>
    </location>
</feature>
<keyword evidence="8" id="KW-1133">Transmembrane helix</keyword>
<gene>
    <name evidence="10" type="ORF">Nepgr_001445</name>
</gene>
<proteinExistence type="inferred from homology"/>
<evidence type="ECO:0000256" key="1">
    <source>
        <dbReference type="ARBA" id="ARBA00004123"/>
    </source>
</evidence>
<dbReference type="Proteomes" id="UP001279734">
    <property type="component" value="Unassembled WGS sequence"/>
</dbReference>
<dbReference type="InterPro" id="IPR013947">
    <property type="entry name" value="Mediator_Med14"/>
</dbReference>
<feature type="transmembrane region" description="Helical" evidence="8">
    <location>
        <begin position="80"/>
        <end position="100"/>
    </location>
</feature>
<accession>A0AAD3P4H3</accession>
<protein>
    <recommendedName>
        <fullName evidence="7">Mediator of RNA polymerase II transcription subunit 14</fullName>
    </recommendedName>
    <alternativeName>
        <fullName evidence="7">Mediator complex subunit 14</fullName>
    </alternativeName>
</protein>
<evidence type="ECO:0000256" key="4">
    <source>
        <dbReference type="ARBA" id="ARBA00023159"/>
    </source>
</evidence>
<keyword evidence="11" id="KW-1185">Reference proteome</keyword>
<dbReference type="GO" id="GO:0006357">
    <property type="term" value="P:regulation of transcription by RNA polymerase II"/>
    <property type="evidence" value="ECO:0007669"/>
    <property type="project" value="InterPro"/>
</dbReference>
<organism evidence="10 11">
    <name type="scientific">Nepenthes gracilis</name>
    <name type="common">Slender pitcher plant</name>
    <dbReference type="NCBI Taxonomy" id="150966"/>
    <lineage>
        <taxon>Eukaryota</taxon>
        <taxon>Viridiplantae</taxon>
        <taxon>Streptophyta</taxon>
        <taxon>Embryophyta</taxon>
        <taxon>Tracheophyta</taxon>
        <taxon>Spermatophyta</taxon>
        <taxon>Magnoliopsida</taxon>
        <taxon>eudicotyledons</taxon>
        <taxon>Gunneridae</taxon>
        <taxon>Pentapetalae</taxon>
        <taxon>Caryophyllales</taxon>
        <taxon>Nepenthaceae</taxon>
        <taxon>Nepenthes</taxon>
    </lineage>
</organism>
<sequence>MEELGQQTVEFSTLVTRAAEESFRSLKELVGKSKSSNQSDTEKKIDLLKYIVKNQQRMLRLNVLAKWCKQVNDAEYCSRLYGWFILPLIVFTGNLTYTLAGRNGRYLLQSSKDIIMPSALLDAEEALNQGNISATEVFVTLRSKSILHLFASIGKFLGLQVYEHGLAAVKIPKNILNSSSFLLMGFPDCSIAYFC</sequence>
<keyword evidence="4 7" id="KW-0010">Activator</keyword>